<feature type="coiled-coil region" evidence="1">
    <location>
        <begin position="142"/>
        <end position="169"/>
    </location>
</feature>
<accession>A0ABX4LR87</accession>
<reference evidence="3 4" key="1">
    <citation type="submission" date="2017-09" db="EMBL/GenBank/DDBJ databases">
        <authorList>
            <person name="Perez-Cataluna A."/>
            <person name="Figueras M.J."/>
            <person name="Salas-Masso N."/>
        </authorList>
    </citation>
    <scope>NUCLEOTIDE SEQUENCE [LARGE SCALE GENOMIC DNA]</scope>
    <source>
        <strain evidence="3 4">F138-33</strain>
    </source>
</reference>
<evidence type="ECO:0000313" key="4">
    <source>
        <dbReference type="Proteomes" id="UP000221384"/>
    </source>
</evidence>
<keyword evidence="1" id="KW-0175">Coiled coil</keyword>
<dbReference type="Proteomes" id="UP000221384">
    <property type="component" value="Unassembled WGS sequence"/>
</dbReference>
<gene>
    <name evidence="3" type="ORF">CPG37_06920</name>
</gene>
<protein>
    <submittedName>
        <fullName evidence="3">Chemotaxis protein</fullName>
    </submittedName>
</protein>
<keyword evidence="2" id="KW-0472">Membrane</keyword>
<evidence type="ECO:0000256" key="1">
    <source>
        <dbReference type="SAM" id="Coils"/>
    </source>
</evidence>
<proteinExistence type="predicted"/>
<name>A0ABX4LR87_9BACT</name>
<sequence>MLNNISTRKKLMFFPALFIINIIIAGIIFSHFNGKVNHDVKIQISTEKFIQDLLKGRISVYQFLRVSNEQRAQKVRDDFNNLDKSVKELQSMLVEQNNIDLTNKILKLSSEYIEDFDKFSEEKIQNYKNGISKESAEAKRLVLTMRETATNLEKELEKINKSAIELKKEANSTLTTVLLVLAIISSIIFVLFSIALSSLIVNTLNHFKDGLLSFFSFLNRESKDVKPLEAKGSDEFAQMANLVNENIIKINEGLKKDNEAVEDALKIVEKAKLGYLDVQLTTKANNPQLLQLSEALNSMLRNIKRNTDSISTVLKEFSNYKFTSKVDSSGVEGDMKEFIENVNFLTDEISGLLK</sequence>
<feature type="non-terminal residue" evidence="3">
    <location>
        <position position="354"/>
    </location>
</feature>
<organism evidence="3 4">
    <name type="scientific">Malaciobacter canalis</name>
    <dbReference type="NCBI Taxonomy" id="1912871"/>
    <lineage>
        <taxon>Bacteria</taxon>
        <taxon>Pseudomonadati</taxon>
        <taxon>Campylobacterota</taxon>
        <taxon>Epsilonproteobacteria</taxon>
        <taxon>Campylobacterales</taxon>
        <taxon>Arcobacteraceae</taxon>
        <taxon>Malaciobacter</taxon>
    </lineage>
</organism>
<keyword evidence="2" id="KW-0812">Transmembrane</keyword>
<dbReference type="Gene3D" id="1.20.120.1530">
    <property type="match status" value="1"/>
</dbReference>
<dbReference type="EMBL" id="NWVW01000006">
    <property type="protein sequence ID" value="PHO10067.1"/>
    <property type="molecule type" value="Genomic_DNA"/>
</dbReference>
<keyword evidence="2" id="KW-1133">Transmembrane helix</keyword>
<comment type="caution">
    <text evidence="3">The sequence shown here is derived from an EMBL/GenBank/DDBJ whole genome shotgun (WGS) entry which is preliminary data.</text>
</comment>
<keyword evidence="4" id="KW-1185">Reference proteome</keyword>
<feature type="transmembrane region" description="Helical" evidence="2">
    <location>
        <begin position="12"/>
        <end position="32"/>
    </location>
</feature>
<evidence type="ECO:0000313" key="3">
    <source>
        <dbReference type="EMBL" id="PHO10067.1"/>
    </source>
</evidence>
<feature type="transmembrane region" description="Helical" evidence="2">
    <location>
        <begin position="177"/>
        <end position="201"/>
    </location>
</feature>
<evidence type="ECO:0000256" key="2">
    <source>
        <dbReference type="SAM" id="Phobius"/>
    </source>
</evidence>